<dbReference type="Gene3D" id="3.90.215.10">
    <property type="entry name" value="Gamma Fibrinogen, chain A, domain 1"/>
    <property type="match status" value="1"/>
</dbReference>
<dbReference type="GO" id="GO:0030674">
    <property type="term" value="F:protein-macromolecule adaptor activity"/>
    <property type="evidence" value="ECO:0007669"/>
    <property type="project" value="TreeGrafter"/>
</dbReference>
<gene>
    <name evidence="9" type="primary">Dana\GF27837</name>
    <name evidence="9" type="ORF">GF27837</name>
</gene>
<dbReference type="EMBL" id="CH902626">
    <property type="protein sequence ID" value="KPU79159.1"/>
    <property type="molecule type" value="Genomic_DNA"/>
</dbReference>
<reference evidence="9 10" key="1">
    <citation type="journal article" date="2007" name="Nature">
        <title>Evolution of genes and genomes on the Drosophila phylogeny.</title>
        <authorList>
            <consortium name="Drosophila 12 Genomes Consortium"/>
            <person name="Clark A.G."/>
            <person name="Eisen M.B."/>
            <person name="Smith D.R."/>
            <person name="Bergman C.M."/>
            <person name="Oliver B."/>
            <person name="Markow T.A."/>
            <person name="Kaufman T.C."/>
            <person name="Kellis M."/>
            <person name="Gelbart W."/>
            <person name="Iyer V.N."/>
            <person name="Pollard D.A."/>
            <person name="Sackton T.B."/>
            <person name="Larracuente A.M."/>
            <person name="Singh N.D."/>
            <person name="Abad J.P."/>
            <person name="Abt D.N."/>
            <person name="Adryan B."/>
            <person name="Aguade M."/>
            <person name="Akashi H."/>
            <person name="Anderson W.W."/>
            <person name="Aquadro C.F."/>
            <person name="Ardell D.H."/>
            <person name="Arguello R."/>
            <person name="Artieri C.G."/>
            <person name="Barbash D.A."/>
            <person name="Barker D."/>
            <person name="Barsanti P."/>
            <person name="Batterham P."/>
            <person name="Batzoglou S."/>
            <person name="Begun D."/>
            <person name="Bhutkar A."/>
            <person name="Blanco E."/>
            <person name="Bosak S.A."/>
            <person name="Bradley R.K."/>
            <person name="Brand A.D."/>
            <person name="Brent M.R."/>
            <person name="Brooks A.N."/>
            <person name="Brown R.H."/>
            <person name="Butlin R.K."/>
            <person name="Caggese C."/>
            <person name="Calvi B.R."/>
            <person name="Bernardo de Carvalho A."/>
            <person name="Caspi A."/>
            <person name="Castrezana S."/>
            <person name="Celniker S.E."/>
            <person name="Chang J.L."/>
            <person name="Chapple C."/>
            <person name="Chatterji S."/>
            <person name="Chinwalla A."/>
            <person name="Civetta A."/>
            <person name="Clifton S.W."/>
            <person name="Comeron J.M."/>
            <person name="Costello J.C."/>
            <person name="Coyne J.A."/>
            <person name="Daub J."/>
            <person name="David R.G."/>
            <person name="Delcher A.L."/>
            <person name="Delehaunty K."/>
            <person name="Do C.B."/>
            <person name="Ebling H."/>
            <person name="Edwards K."/>
            <person name="Eickbush T."/>
            <person name="Evans J.D."/>
            <person name="Filipski A."/>
            <person name="Findeiss S."/>
            <person name="Freyhult E."/>
            <person name="Fulton L."/>
            <person name="Fulton R."/>
            <person name="Garcia A.C."/>
            <person name="Gardiner A."/>
            <person name="Garfield D.A."/>
            <person name="Garvin B.E."/>
            <person name="Gibson G."/>
            <person name="Gilbert D."/>
            <person name="Gnerre S."/>
            <person name="Godfrey J."/>
            <person name="Good R."/>
            <person name="Gotea V."/>
            <person name="Gravely B."/>
            <person name="Greenberg A.J."/>
            <person name="Griffiths-Jones S."/>
            <person name="Gross S."/>
            <person name="Guigo R."/>
            <person name="Gustafson E.A."/>
            <person name="Haerty W."/>
            <person name="Hahn M.W."/>
            <person name="Halligan D.L."/>
            <person name="Halpern A.L."/>
            <person name="Halter G.M."/>
            <person name="Han M.V."/>
            <person name="Heger A."/>
            <person name="Hillier L."/>
            <person name="Hinrichs A.S."/>
            <person name="Holmes I."/>
            <person name="Hoskins R.A."/>
            <person name="Hubisz M.J."/>
            <person name="Hultmark D."/>
            <person name="Huntley M.A."/>
            <person name="Jaffe D.B."/>
            <person name="Jagadeeshan S."/>
            <person name="Jeck W.R."/>
            <person name="Johnson J."/>
            <person name="Jones C.D."/>
            <person name="Jordan W.C."/>
            <person name="Karpen G.H."/>
            <person name="Kataoka E."/>
            <person name="Keightley P.D."/>
            <person name="Kheradpour P."/>
            <person name="Kirkness E.F."/>
            <person name="Koerich L.B."/>
            <person name="Kristiansen K."/>
            <person name="Kudrna D."/>
            <person name="Kulathinal R.J."/>
            <person name="Kumar S."/>
            <person name="Kwok R."/>
            <person name="Lander E."/>
            <person name="Langley C.H."/>
            <person name="Lapoint R."/>
            <person name="Lazzaro B.P."/>
            <person name="Lee S.J."/>
            <person name="Levesque L."/>
            <person name="Li R."/>
            <person name="Lin C.F."/>
            <person name="Lin M.F."/>
            <person name="Lindblad-Toh K."/>
            <person name="Llopart A."/>
            <person name="Long M."/>
            <person name="Low L."/>
            <person name="Lozovsky E."/>
            <person name="Lu J."/>
            <person name="Luo M."/>
            <person name="Machado C.A."/>
            <person name="Makalowski W."/>
            <person name="Marzo M."/>
            <person name="Matsuda M."/>
            <person name="Matzkin L."/>
            <person name="McAllister B."/>
            <person name="McBride C.S."/>
            <person name="McKernan B."/>
            <person name="McKernan K."/>
            <person name="Mendez-Lago M."/>
            <person name="Minx P."/>
            <person name="Mollenhauer M.U."/>
            <person name="Montooth K."/>
            <person name="Mount S.M."/>
            <person name="Mu X."/>
            <person name="Myers E."/>
            <person name="Negre B."/>
            <person name="Newfeld S."/>
            <person name="Nielsen R."/>
            <person name="Noor M.A."/>
            <person name="O'Grady P."/>
            <person name="Pachter L."/>
            <person name="Papaceit M."/>
            <person name="Parisi M.J."/>
            <person name="Parisi M."/>
            <person name="Parts L."/>
            <person name="Pedersen J.S."/>
            <person name="Pesole G."/>
            <person name="Phillippy A.M."/>
            <person name="Ponting C.P."/>
            <person name="Pop M."/>
            <person name="Porcelli D."/>
            <person name="Powell J.R."/>
            <person name="Prohaska S."/>
            <person name="Pruitt K."/>
            <person name="Puig M."/>
            <person name="Quesneville H."/>
            <person name="Ram K.R."/>
            <person name="Rand D."/>
            <person name="Rasmussen M.D."/>
            <person name="Reed L.K."/>
            <person name="Reenan R."/>
            <person name="Reily A."/>
            <person name="Remington K.A."/>
            <person name="Rieger T.T."/>
            <person name="Ritchie M.G."/>
            <person name="Robin C."/>
            <person name="Rogers Y.H."/>
            <person name="Rohde C."/>
            <person name="Rozas J."/>
            <person name="Rubenfield M.J."/>
            <person name="Ruiz A."/>
            <person name="Russo S."/>
            <person name="Salzberg S.L."/>
            <person name="Sanchez-Gracia A."/>
            <person name="Saranga D.J."/>
            <person name="Sato H."/>
            <person name="Schaeffer S.W."/>
            <person name="Schatz M.C."/>
            <person name="Schlenke T."/>
            <person name="Schwartz R."/>
            <person name="Segarra C."/>
            <person name="Singh R.S."/>
            <person name="Sirot L."/>
            <person name="Sirota M."/>
            <person name="Sisneros N.B."/>
            <person name="Smith C.D."/>
            <person name="Smith T.F."/>
            <person name="Spieth J."/>
            <person name="Stage D.E."/>
            <person name="Stark A."/>
            <person name="Stephan W."/>
            <person name="Strausberg R.L."/>
            <person name="Strempel S."/>
            <person name="Sturgill D."/>
            <person name="Sutton G."/>
            <person name="Sutton G.G."/>
            <person name="Tao W."/>
            <person name="Teichmann S."/>
            <person name="Tobari Y.N."/>
            <person name="Tomimura Y."/>
            <person name="Tsolas J.M."/>
            <person name="Valente V.L."/>
            <person name="Venter E."/>
            <person name="Venter J.C."/>
            <person name="Vicario S."/>
            <person name="Vieira F.G."/>
            <person name="Vilella A.J."/>
            <person name="Villasante A."/>
            <person name="Walenz B."/>
            <person name="Wang J."/>
            <person name="Wasserman M."/>
            <person name="Watts T."/>
            <person name="Wilson D."/>
            <person name="Wilson R.K."/>
            <person name="Wing R.A."/>
            <person name="Wolfner M.F."/>
            <person name="Wong A."/>
            <person name="Wong G.K."/>
            <person name="Wu C.I."/>
            <person name="Wu G."/>
            <person name="Yamamoto D."/>
            <person name="Yang H.P."/>
            <person name="Yang S.P."/>
            <person name="Yorke J.A."/>
            <person name="Yoshida K."/>
            <person name="Zdobnov E."/>
            <person name="Zhang P."/>
            <person name="Zhang Y."/>
            <person name="Zimin A.V."/>
            <person name="Baldwin J."/>
            <person name="Abdouelleil A."/>
            <person name="Abdulkadir J."/>
            <person name="Abebe A."/>
            <person name="Abera B."/>
            <person name="Abreu J."/>
            <person name="Acer S.C."/>
            <person name="Aftuck L."/>
            <person name="Alexander A."/>
            <person name="An P."/>
            <person name="Anderson E."/>
            <person name="Anderson S."/>
            <person name="Arachi H."/>
            <person name="Azer M."/>
            <person name="Bachantsang P."/>
            <person name="Barry A."/>
            <person name="Bayul T."/>
            <person name="Berlin A."/>
            <person name="Bessette D."/>
            <person name="Bloom T."/>
            <person name="Blye J."/>
            <person name="Boguslavskiy L."/>
            <person name="Bonnet C."/>
            <person name="Boukhgalter B."/>
            <person name="Bourzgui I."/>
            <person name="Brown A."/>
            <person name="Cahill P."/>
            <person name="Channer S."/>
            <person name="Cheshatsang Y."/>
            <person name="Chuda L."/>
            <person name="Citroen M."/>
            <person name="Collymore A."/>
            <person name="Cooke P."/>
            <person name="Costello M."/>
            <person name="D'Aco K."/>
            <person name="Daza R."/>
            <person name="De Haan G."/>
            <person name="DeGray S."/>
            <person name="DeMaso C."/>
            <person name="Dhargay N."/>
            <person name="Dooley K."/>
            <person name="Dooley E."/>
            <person name="Doricent M."/>
            <person name="Dorje P."/>
            <person name="Dorjee K."/>
            <person name="Dupes A."/>
            <person name="Elong R."/>
            <person name="Falk J."/>
            <person name="Farina A."/>
            <person name="Faro S."/>
            <person name="Ferguson D."/>
            <person name="Fisher S."/>
            <person name="Foley C.D."/>
            <person name="Franke A."/>
            <person name="Friedrich D."/>
            <person name="Gadbois L."/>
            <person name="Gearin G."/>
            <person name="Gearin C.R."/>
            <person name="Giannoukos G."/>
            <person name="Goode T."/>
            <person name="Graham J."/>
            <person name="Grandbois E."/>
            <person name="Grewal S."/>
            <person name="Gyaltsen K."/>
            <person name="Hafez N."/>
            <person name="Hagos B."/>
            <person name="Hall J."/>
            <person name="Henson C."/>
            <person name="Hollinger A."/>
            <person name="Honan T."/>
            <person name="Huard M.D."/>
            <person name="Hughes L."/>
            <person name="Hurhula B."/>
            <person name="Husby M.E."/>
            <person name="Kamat A."/>
            <person name="Kanga B."/>
            <person name="Kashin S."/>
            <person name="Khazanovich D."/>
            <person name="Kisner P."/>
            <person name="Lance K."/>
            <person name="Lara M."/>
            <person name="Lee W."/>
            <person name="Lennon N."/>
            <person name="Letendre F."/>
            <person name="LeVine R."/>
            <person name="Lipovsky A."/>
            <person name="Liu X."/>
            <person name="Liu J."/>
            <person name="Liu S."/>
            <person name="Lokyitsang T."/>
            <person name="Lokyitsang Y."/>
            <person name="Lubonja R."/>
            <person name="Lui A."/>
            <person name="MacDonald P."/>
            <person name="Magnisalis V."/>
            <person name="Maru K."/>
            <person name="Matthews C."/>
            <person name="McCusker W."/>
            <person name="McDonough S."/>
            <person name="Mehta T."/>
            <person name="Meldrim J."/>
            <person name="Meneus L."/>
            <person name="Mihai O."/>
            <person name="Mihalev A."/>
            <person name="Mihova T."/>
            <person name="Mittelman R."/>
            <person name="Mlenga V."/>
            <person name="Montmayeur A."/>
            <person name="Mulrain L."/>
            <person name="Navidi A."/>
            <person name="Naylor J."/>
            <person name="Negash T."/>
            <person name="Nguyen T."/>
            <person name="Nguyen N."/>
            <person name="Nicol R."/>
            <person name="Norbu C."/>
            <person name="Norbu N."/>
            <person name="Novod N."/>
            <person name="O'Neill B."/>
            <person name="Osman S."/>
            <person name="Markiewicz E."/>
            <person name="Oyono O.L."/>
            <person name="Patti C."/>
            <person name="Phunkhang P."/>
            <person name="Pierre F."/>
            <person name="Priest M."/>
            <person name="Raghuraman S."/>
            <person name="Rege F."/>
            <person name="Reyes R."/>
            <person name="Rise C."/>
            <person name="Rogov P."/>
            <person name="Ross K."/>
            <person name="Ryan E."/>
            <person name="Settipalli S."/>
            <person name="Shea T."/>
            <person name="Sherpa N."/>
            <person name="Shi L."/>
            <person name="Shih D."/>
            <person name="Sparrow T."/>
            <person name="Spaulding J."/>
            <person name="Stalker J."/>
            <person name="Stange-Thomann N."/>
            <person name="Stavropoulos S."/>
            <person name="Stone C."/>
            <person name="Strader C."/>
            <person name="Tesfaye S."/>
            <person name="Thomson T."/>
            <person name="Thoulutsang Y."/>
            <person name="Thoulutsang D."/>
            <person name="Topham K."/>
            <person name="Topping I."/>
            <person name="Tsamla T."/>
            <person name="Vassiliev H."/>
            <person name="Vo A."/>
            <person name="Wangchuk T."/>
            <person name="Wangdi T."/>
            <person name="Weiand M."/>
            <person name="Wilkinson J."/>
            <person name="Wilson A."/>
            <person name="Yadav S."/>
            <person name="Young G."/>
            <person name="Yu Q."/>
            <person name="Zembek L."/>
            <person name="Zhong D."/>
            <person name="Zimmer A."/>
            <person name="Zwirko Z."/>
            <person name="Jaffe D.B."/>
            <person name="Alvarez P."/>
            <person name="Brockman W."/>
            <person name="Butler J."/>
            <person name="Chin C."/>
            <person name="Gnerre S."/>
            <person name="Grabherr M."/>
            <person name="Kleber M."/>
            <person name="Mauceli E."/>
            <person name="MacCallum I."/>
        </authorList>
    </citation>
    <scope>NUCLEOTIDE SEQUENCE [LARGE SCALE GENOMIC DNA]</scope>
    <source>
        <strain evidence="10">Tucson 14024-0371.13</strain>
    </source>
</reference>
<dbReference type="GO" id="GO:0005201">
    <property type="term" value="F:extracellular matrix structural constituent"/>
    <property type="evidence" value="ECO:0007669"/>
    <property type="project" value="TreeGrafter"/>
</dbReference>
<dbReference type="PANTHER" id="PTHR47221:SF5">
    <property type="entry name" value="FIBRINOGEN C-TERMINAL DOMAIN-CONTAINING PROTEIN"/>
    <property type="match status" value="1"/>
</dbReference>
<keyword evidence="5" id="KW-0175">Coiled coil</keyword>
<evidence type="ECO:0000313" key="10">
    <source>
        <dbReference type="Proteomes" id="UP000007801"/>
    </source>
</evidence>
<dbReference type="SMART" id="SM00186">
    <property type="entry name" value="FBG"/>
    <property type="match status" value="1"/>
</dbReference>
<evidence type="ECO:0000256" key="1">
    <source>
        <dbReference type="ARBA" id="ARBA00004613"/>
    </source>
</evidence>
<evidence type="ECO:0000256" key="7">
    <source>
        <dbReference type="SAM" id="Phobius"/>
    </source>
</evidence>
<dbReference type="FunCoup" id="A0A0P8YCJ6">
    <property type="interactions" value="9"/>
</dbReference>
<keyword evidence="3" id="KW-1015">Disulfide bond</keyword>
<comment type="subcellular location">
    <subcellularLocation>
        <location evidence="1">Secreted</location>
    </subcellularLocation>
</comment>
<dbReference type="PROSITE" id="PS51406">
    <property type="entry name" value="FIBRINOGEN_C_2"/>
    <property type="match status" value="1"/>
</dbReference>
<evidence type="ECO:0000313" key="9">
    <source>
        <dbReference type="EMBL" id="KPU79159.1"/>
    </source>
</evidence>
<dbReference type="GO" id="GO:0034116">
    <property type="term" value="P:positive regulation of heterotypic cell-cell adhesion"/>
    <property type="evidence" value="ECO:0007669"/>
    <property type="project" value="TreeGrafter"/>
</dbReference>
<evidence type="ECO:0000256" key="5">
    <source>
        <dbReference type="SAM" id="Coils"/>
    </source>
</evidence>
<dbReference type="SUPFAM" id="SSF56496">
    <property type="entry name" value="Fibrinogen C-terminal domain-like"/>
    <property type="match status" value="1"/>
</dbReference>
<dbReference type="GO" id="GO:0005577">
    <property type="term" value="C:fibrinogen complex"/>
    <property type="evidence" value="ECO:0007669"/>
    <property type="project" value="TreeGrafter"/>
</dbReference>
<dbReference type="Pfam" id="PF00147">
    <property type="entry name" value="Fibrinogen_C"/>
    <property type="match status" value="1"/>
</dbReference>
<keyword evidence="2" id="KW-0964">Secreted</keyword>
<keyword evidence="7" id="KW-0472">Membrane</keyword>
<keyword evidence="10" id="KW-1185">Reference proteome</keyword>
<evidence type="ECO:0000256" key="2">
    <source>
        <dbReference type="ARBA" id="ARBA00022525"/>
    </source>
</evidence>
<organism evidence="9 10">
    <name type="scientific">Drosophila ananassae</name>
    <name type="common">Fruit fly</name>
    <dbReference type="NCBI Taxonomy" id="7217"/>
    <lineage>
        <taxon>Eukaryota</taxon>
        <taxon>Metazoa</taxon>
        <taxon>Ecdysozoa</taxon>
        <taxon>Arthropoda</taxon>
        <taxon>Hexapoda</taxon>
        <taxon>Insecta</taxon>
        <taxon>Pterygota</taxon>
        <taxon>Neoptera</taxon>
        <taxon>Endopterygota</taxon>
        <taxon>Diptera</taxon>
        <taxon>Brachycera</taxon>
        <taxon>Muscomorpha</taxon>
        <taxon>Ephydroidea</taxon>
        <taxon>Drosophilidae</taxon>
        <taxon>Drosophila</taxon>
        <taxon>Sophophora</taxon>
    </lineage>
</organism>
<dbReference type="Proteomes" id="UP000007801">
    <property type="component" value="Unassembled WGS sequence"/>
</dbReference>
<evidence type="ECO:0000256" key="3">
    <source>
        <dbReference type="ARBA" id="ARBA00023157"/>
    </source>
</evidence>
<dbReference type="PANTHER" id="PTHR47221">
    <property type="entry name" value="FIBRINOGEN ALPHA CHAIN"/>
    <property type="match status" value="1"/>
</dbReference>
<dbReference type="AlphaFoldDB" id="A0A0P8YCJ6"/>
<sequence length="614" mass="70070">MVILKYTCWLTNVGRLAIIIILLYGIKTLHPNILPRVHASSTSSRSITGNSNPRLPRTSASQLNSTPINLKLTTKSLNATRNGHLRTREQHLLSIFEIIVSTLEEKLKRIDNVDENMDIMIHRIEGLETLLTKNIAKTDFITSQLLNLESIMSYKKHTVEESKSNIVNIANNSPQHFLNTTIKEKIENLDEKVTNIDNKLEVLKSQLDNNYLQIEDINGEASEKNPVTMNGIDILTSLSSEKMAHVSSELSDLRDTTDRIDRKLQFHINIVSENIATIMRMMNDIYISVVDGINIHNVTNPPAESNKSHKILDLLKKKDPLVTVPAKIDWDVMVDSKSSDDDFLLTSGARFSQTQRQERAIGEIHQDLKTKANIIVNNLDMVEKHLQEQESDAQPQKKPPVSQELSLDTVLDHLVEYRLTNYSVKDENLMETNSKHSTPAHNTFYSNVNNTEETHANTTTYSLPISSKPNIRKGGIIFPSIKNKPAIINSTLNNETLTLKDIRGFSCVDLMNAGMRQSGVFYLQIRGTTYWFLKVYCEQETSEGGWTVIQRRNDFGEPRENFNRDWADYKNGFGEPAKEFWLGNENIYMLTNNEDYTLRIELEDFDGNKKKRNH</sequence>
<feature type="transmembrane region" description="Helical" evidence="7">
    <location>
        <begin position="7"/>
        <end position="26"/>
    </location>
</feature>
<accession>A0A0P8YCJ6</accession>
<evidence type="ECO:0000259" key="8">
    <source>
        <dbReference type="PROSITE" id="PS51406"/>
    </source>
</evidence>
<dbReference type="InParanoid" id="A0A0P8YCJ6"/>
<dbReference type="STRING" id="7217.A0A0P8YCJ6"/>
<dbReference type="InterPro" id="IPR037579">
    <property type="entry name" value="FIB_ANG-like"/>
</dbReference>
<dbReference type="NCBIfam" id="NF040941">
    <property type="entry name" value="GGGWT_bact"/>
    <property type="match status" value="1"/>
</dbReference>
<dbReference type="SMR" id="A0A0P8YCJ6"/>
<feature type="compositionally biased region" description="Low complexity" evidence="6">
    <location>
        <begin position="40"/>
        <end position="52"/>
    </location>
</feature>
<protein>
    <recommendedName>
        <fullName evidence="8">Fibrinogen C-terminal domain-containing protein</fullName>
    </recommendedName>
</protein>
<name>A0A0P8YCJ6_DROAN</name>
<keyword evidence="4" id="KW-0325">Glycoprotein</keyword>
<keyword evidence="7" id="KW-0812">Transmembrane</keyword>
<feature type="coiled-coil region" evidence="5">
    <location>
        <begin position="179"/>
        <end position="206"/>
    </location>
</feature>
<feature type="region of interest" description="Disordered" evidence="6">
    <location>
        <begin position="40"/>
        <end position="61"/>
    </location>
</feature>
<dbReference type="InterPro" id="IPR036056">
    <property type="entry name" value="Fibrinogen-like_C"/>
</dbReference>
<evidence type="ECO:0000256" key="6">
    <source>
        <dbReference type="SAM" id="MobiDB-lite"/>
    </source>
</evidence>
<evidence type="ECO:0000256" key="4">
    <source>
        <dbReference type="ARBA" id="ARBA00023180"/>
    </source>
</evidence>
<feature type="domain" description="Fibrinogen C-terminal" evidence="8">
    <location>
        <begin position="498"/>
        <end position="614"/>
    </location>
</feature>
<dbReference type="InterPro" id="IPR002181">
    <property type="entry name" value="Fibrinogen_a/b/g_C_dom"/>
</dbReference>
<dbReference type="InterPro" id="IPR014716">
    <property type="entry name" value="Fibrinogen_a/b/g_C_1"/>
</dbReference>
<proteinExistence type="predicted"/>
<keyword evidence="7" id="KW-1133">Transmembrane helix</keyword>
<dbReference type="OrthoDB" id="7735550at2759"/>